<name>A0AAD9UI84_RIDPI</name>
<proteinExistence type="predicted"/>
<evidence type="ECO:0000313" key="2">
    <source>
        <dbReference type="EMBL" id="KAK2143154.1"/>
    </source>
</evidence>
<organism evidence="3 4">
    <name type="scientific">Ridgeia piscesae</name>
    <name type="common">Tubeworm</name>
    <dbReference type="NCBI Taxonomy" id="27915"/>
    <lineage>
        <taxon>Eukaryota</taxon>
        <taxon>Metazoa</taxon>
        <taxon>Spiralia</taxon>
        <taxon>Lophotrochozoa</taxon>
        <taxon>Annelida</taxon>
        <taxon>Polychaeta</taxon>
        <taxon>Sedentaria</taxon>
        <taxon>Canalipalpata</taxon>
        <taxon>Sabellida</taxon>
        <taxon>Siboglinidae</taxon>
        <taxon>Ridgeia</taxon>
    </lineage>
</organism>
<reference evidence="3" key="1">
    <citation type="journal article" date="2023" name="Mol. Biol. Evol.">
        <title>Third-Generation Sequencing Reveals the Adaptive Role of the Epigenome in Three Deep-Sea Polychaetes.</title>
        <authorList>
            <person name="Perez M."/>
            <person name="Aroh O."/>
            <person name="Sun Y."/>
            <person name="Lan Y."/>
            <person name="Juniper S.K."/>
            <person name="Young C.R."/>
            <person name="Angers B."/>
            <person name="Qian P.Y."/>
        </authorList>
    </citation>
    <scope>NUCLEOTIDE SEQUENCE</scope>
    <source>
        <strain evidence="3">R07B-5</strain>
    </source>
</reference>
<feature type="compositionally biased region" description="Acidic residues" evidence="1">
    <location>
        <begin position="1"/>
        <end position="10"/>
    </location>
</feature>
<protein>
    <submittedName>
        <fullName evidence="3">Uncharacterized protein</fullName>
    </submittedName>
</protein>
<comment type="caution">
    <text evidence="3">The sequence shown here is derived from an EMBL/GenBank/DDBJ whole genome shotgun (WGS) entry which is preliminary data.</text>
</comment>
<evidence type="ECO:0000313" key="3">
    <source>
        <dbReference type="EMBL" id="KAK2190300.1"/>
    </source>
</evidence>
<dbReference type="AlphaFoldDB" id="A0AAD9UI84"/>
<gene>
    <name evidence="2" type="ORF">NP493_4625g00000</name>
    <name evidence="3" type="ORF">NP493_79g05049</name>
</gene>
<evidence type="ECO:0000256" key="1">
    <source>
        <dbReference type="SAM" id="MobiDB-lite"/>
    </source>
</evidence>
<accession>A0AAD9UI84</accession>
<evidence type="ECO:0000313" key="4">
    <source>
        <dbReference type="Proteomes" id="UP001209878"/>
    </source>
</evidence>
<dbReference type="EMBL" id="JAODUO010000084">
    <property type="protein sequence ID" value="KAK2190300.1"/>
    <property type="molecule type" value="Genomic_DNA"/>
</dbReference>
<sequence>MPETSVEDEVAAPTSASRDVAKPRTSFKQKLFRRVSGSSLSKSAKLHRQVVSAEVACTSERGCYCTPAESPSVRLISVKRRDPEAEFNCSVPVPPTQANATSFGRESGARAFGDGVSQLVNGRMENGPAAAVVTEVPAVSVEAVDGEAKAAGKVGLTAEDGTVEPARAACGQPQENVDMQVQEITPGPLTTHGKFRR</sequence>
<keyword evidence="4" id="KW-1185">Reference proteome</keyword>
<dbReference type="EMBL" id="JAODUO010004618">
    <property type="protein sequence ID" value="KAK2143154.1"/>
    <property type="molecule type" value="Genomic_DNA"/>
</dbReference>
<feature type="region of interest" description="Disordered" evidence="1">
    <location>
        <begin position="1"/>
        <end position="23"/>
    </location>
</feature>
<dbReference type="Proteomes" id="UP001209878">
    <property type="component" value="Unassembled WGS sequence"/>
</dbReference>